<gene>
    <name evidence="2" type="ORF">DPMN_141636</name>
</gene>
<keyword evidence="1" id="KW-1133">Transmembrane helix</keyword>
<keyword evidence="1" id="KW-0472">Membrane</keyword>
<evidence type="ECO:0000313" key="3">
    <source>
        <dbReference type="Proteomes" id="UP000828390"/>
    </source>
</evidence>
<evidence type="ECO:0000256" key="1">
    <source>
        <dbReference type="SAM" id="Phobius"/>
    </source>
</evidence>
<keyword evidence="3" id="KW-1185">Reference proteome</keyword>
<evidence type="ECO:0000313" key="2">
    <source>
        <dbReference type="EMBL" id="KAH3813184.1"/>
    </source>
</evidence>
<dbReference type="Proteomes" id="UP000828390">
    <property type="component" value="Unassembled WGS sequence"/>
</dbReference>
<feature type="transmembrane region" description="Helical" evidence="1">
    <location>
        <begin position="55"/>
        <end position="77"/>
    </location>
</feature>
<keyword evidence="1" id="KW-0812">Transmembrane</keyword>
<comment type="caution">
    <text evidence="2">The sequence shown here is derived from an EMBL/GenBank/DDBJ whole genome shotgun (WGS) entry which is preliminary data.</text>
</comment>
<dbReference type="EMBL" id="JAIWYP010000006">
    <property type="protein sequence ID" value="KAH3813184.1"/>
    <property type="molecule type" value="Genomic_DNA"/>
</dbReference>
<feature type="transmembrane region" description="Helical" evidence="1">
    <location>
        <begin position="83"/>
        <end position="103"/>
    </location>
</feature>
<reference evidence="2" key="2">
    <citation type="submission" date="2020-11" db="EMBL/GenBank/DDBJ databases">
        <authorList>
            <person name="McCartney M.A."/>
            <person name="Auch B."/>
            <person name="Kono T."/>
            <person name="Mallez S."/>
            <person name="Becker A."/>
            <person name="Gohl D.M."/>
            <person name="Silverstein K.A.T."/>
            <person name="Koren S."/>
            <person name="Bechman K.B."/>
            <person name="Herman A."/>
            <person name="Abrahante J.E."/>
            <person name="Garbe J."/>
        </authorList>
    </citation>
    <scope>NUCLEOTIDE SEQUENCE</scope>
    <source>
        <strain evidence="2">Duluth1</strain>
        <tissue evidence="2">Whole animal</tissue>
    </source>
</reference>
<accession>A0A9D4JK35</accession>
<sequence length="104" mass="11528">MERGCHHLMSALCTDLESIKATPWVCFASPCDCPKNSSHLPFVSCCCPEPVHLDLLILMIGRLNFVISVATCAVSTVSDMIRTFHVVMMVVVLELLVAVWRFCS</sequence>
<reference evidence="2" key="1">
    <citation type="journal article" date="2019" name="bioRxiv">
        <title>The Genome of the Zebra Mussel, Dreissena polymorpha: A Resource for Invasive Species Research.</title>
        <authorList>
            <person name="McCartney M.A."/>
            <person name="Auch B."/>
            <person name="Kono T."/>
            <person name="Mallez S."/>
            <person name="Zhang Y."/>
            <person name="Obille A."/>
            <person name="Becker A."/>
            <person name="Abrahante J.E."/>
            <person name="Garbe J."/>
            <person name="Badalamenti J.P."/>
            <person name="Herman A."/>
            <person name="Mangelson H."/>
            <person name="Liachko I."/>
            <person name="Sullivan S."/>
            <person name="Sone E.D."/>
            <person name="Koren S."/>
            <person name="Silverstein K.A.T."/>
            <person name="Beckman K.B."/>
            <person name="Gohl D.M."/>
        </authorList>
    </citation>
    <scope>NUCLEOTIDE SEQUENCE</scope>
    <source>
        <strain evidence="2">Duluth1</strain>
        <tissue evidence="2">Whole animal</tissue>
    </source>
</reference>
<proteinExistence type="predicted"/>
<dbReference type="AlphaFoldDB" id="A0A9D4JK35"/>
<organism evidence="2 3">
    <name type="scientific">Dreissena polymorpha</name>
    <name type="common">Zebra mussel</name>
    <name type="synonym">Mytilus polymorpha</name>
    <dbReference type="NCBI Taxonomy" id="45954"/>
    <lineage>
        <taxon>Eukaryota</taxon>
        <taxon>Metazoa</taxon>
        <taxon>Spiralia</taxon>
        <taxon>Lophotrochozoa</taxon>
        <taxon>Mollusca</taxon>
        <taxon>Bivalvia</taxon>
        <taxon>Autobranchia</taxon>
        <taxon>Heteroconchia</taxon>
        <taxon>Euheterodonta</taxon>
        <taxon>Imparidentia</taxon>
        <taxon>Neoheterodontei</taxon>
        <taxon>Myida</taxon>
        <taxon>Dreissenoidea</taxon>
        <taxon>Dreissenidae</taxon>
        <taxon>Dreissena</taxon>
    </lineage>
</organism>
<protein>
    <submittedName>
        <fullName evidence="2">Uncharacterized protein</fullName>
    </submittedName>
</protein>
<name>A0A9D4JK35_DREPO</name>